<protein>
    <recommendedName>
        <fullName evidence="2">Tetratricopeptide repeat-like domain-containing protein</fullName>
    </recommendedName>
</protein>
<evidence type="ECO:0008006" key="2">
    <source>
        <dbReference type="Google" id="ProtNLM"/>
    </source>
</evidence>
<dbReference type="Gene3D" id="1.25.40.10">
    <property type="entry name" value="Tetratricopeptide repeat domain"/>
    <property type="match status" value="2"/>
</dbReference>
<gene>
    <name evidence="1" type="ORF">METZ01_LOCUS337970</name>
</gene>
<sequence>DEYEVIVETLGLHFRSNRESLRLKRPYKTNPDVLAAVSKTNQLLTAGLEDLKERRYPKAKTKFETILLDEPYHNGALRGMADLYFRSGEYAKGLTAIHIVLQLNGYDEAANFMAGNLYRAMGDFTNAREAFGWAARSMEFRSASFTQMAELSLIQSQFELAKEYAHKALDFNRYNINALQTLAIAERMSGNNQEAKKPIHQLIEIDPLHHFANLELYFLNPSKKNWDHFIGLIHNEYPDQTHLELAIAYHNRGQDEAAVQLLEKLMDTSQNPILHLWHAYLNNDAELLNVANEISPEFVFPYRRETIQTLVWATKNNSDWKWTYYLALNLWA</sequence>
<accession>A0A382QI49</accession>
<dbReference type="InterPro" id="IPR019734">
    <property type="entry name" value="TPR_rpt"/>
</dbReference>
<dbReference type="Pfam" id="PF13432">
    <property type="entry name" value="TPR_16"/>
    <property type="match status" value="1"/>
</dbReference>
<dbReference type="InterPro" id="IPR011990">
    <property type="entry name" value="TPR-like_helical_dom_sf"/>
</dbReference>
<dbReference type="SUPFAM" id="SSF48452">
    <property type="entry name" value="TPR-like"/>
    <property type="match status" value="1"/>
</dbReference>
<organism evidence="1">
    <name type="scientific">marine metagenome</name>
    <dbReference type="NCBI Taxonomy" id="408172"/>
    <lineage>
        <taxon>unclassified sequences</taxon>
        <taxon>metagenomes</taxon>
        <taxon>ecological metagenomes</taxon>
    </lineage>
</organism>
<proteinExistence type="predicted"/>
<dbReference type="AlphaFoldDB" id="A0A382QI49"/>
<dbReference type="EMBL" id="UINC01114654">
    <property type="protein sequence ID" value="SVC85116.1"/>
    <property type="molecule type" value="Genomic_DNA"/>
</dbReference>
<dbReference type="SMART" id="SM00028">
    <property type="entry name" value="TPR"/>
    <property type="match status" value="5"/>
</dbReference>
<name>A0A382QI49_9ZZZZ</name>
<feature type="non-terminal residue" evidence="1">
    <location>
        <position position="332"/>
    </location>
</feature>
<feature type="non-terminal residue" evidence="1">
    <location>
        <position position="1"/>
    </location>
</feature>
<dbReference type="Pfam" id="PF13181">
    <property type="entry name" value="TPR_8"/>
    <property type="match status" value="1"/>
</dbReference>
<evidence type="ECO:0000313" key="1">
    <source>
        <dbReference type="EMBL" id="SVC85116.1"/>
    </source>
</evidence>
<reference evidence="1" key="1">
    <citation type="submission" date="2018-05" db="EMBL/GenBank/DDBJ databases">
        <authorList>
            <person name="Lanie J.A."/>
            <person name="Ng W.-L."/>
            <person name="Kazmierczak K.M."/>
            <person name="Andrzejewski T.M."/>
            <person name="Davidsen T.M."/>
            <person name="Wayne K.J."/>
            <person name="Tettelin H."/>
            <person name="Glass J.I."/>
            <person name="Rusch D."/>
            <person name="Podicherti R."/>
            <person name="Tsui H.-C.T."/>
            <person name="Winkler M.E."/>
        </authorList>
    </citation>
    <scope>NUCLEOTIDE SEQUENCE</scope>
</reference>